<accession>A0ABQ8D2C8</accession>
<keyword evidence="2" id="KW-1185">Reference proteome</keyword>
<proteinExistence type="predicted"/>
<name>A0ABQ8D2C8_BRANA</name>
<sequence>MYSFLFPMISLKIVSEFCSINRKFSSITLDLLPENILLRCTTFSASGEIWIFMADLLHKAIGAIGSALVAESTRNHQASKPPNMRAEPLESPPGFPLLFLELSNQDRKMAMLYISHSDDTERLARIERVKQGIAETLENPSVRLPKITQNLDKGKGHVFDFSEPSGKRLQLSGRDHVELPLNMERLDNETESASSSAPIHTFSAPALVTTGFHLGPSSEGRVHGNQSTSDEVGRVMETIRVILWTALVVAVERSWSGEKELI</sequence>
<evidence type="ECO:0000313" key="2">
    <source>
        <dbReference type="Proteomes" id="UP000824890"/>
    </source>
</evidence>
<organism evidence="1 2">
    <name type="scientific">Brassica napus</name>
    <name type="common">Rape</name>
    <dbReference type="NCBI Taxonomy" id="3708"/>
    <lineage>
        <taxon>Eukaryota</taxon>
        <taxon>Viridiplantae</taxon>
        <taxon>Streptophyta</taxon>
        <taxon>Embryophyta</taxon>
        <taxon>Tracheophyta</taxon>
        <taxon>Spermatophyta</taxon>
        <taxon>Magnoliopsida</taxon>
        <taxon>eudicotyledons</taxon>
        <taxon>Gunneridae</taxon>
        <taxon>Pentapetalae</taxon>
        <taxon>rosids</taxon>
        <taxon>malvids</taxon>
        <taxon>Brassicales</taxon>
        <taxon>Brassicaceae</taxon>
        <taxon>Brassiceae</taxon>
        <taxon>Brassica</taxon>
    </lineage>
</organism>
<reference evidence="1 2" key="1">
    <citation type="submission" date="2021-05" db="EMBL/GenBank/DDBJ databases">
        <title>Genome Assembly of Synthetic Allotetraploid Brassica napus Reveals Homoeologous Exchanges between Subgenomes.</title>
        <authorList>
            <person name="Davis J.T."/>
        </authorList>
    </citation>
    <scope>NUCLEOTIDE SEQUENCE [LARGE SCALE GENOMIC DNA]</scope>
    <source>
        <strain evidence="2">cv. Da-Ae</strain>
        <tissue evidence="1">Seedling</tissue>
    </source>
</reference>
<dbReference type="EMBL" id="JAGKQM010000006">
    <property type="protein sequence ID" value="KAH0923522.1"/>
    <property type="molecule type" value="Genomic_DNA"/>
</dbReference>
<dbReference type="Proteomes" id="UP000824890">
    <property type="component" value="Unassembled WGS sequence"/>
</dbReference>
<gene>
    <name evidence="1" type="ORF">HID58_023540</name>
</gene>
<comment type="caution">
    <text evidence="1">The sequence shown here is derived from an EMBL/GenBank/DDBJ whole genome shotgun (WGS) entry which is preliminary data.</text>
</comment>
<evidence type="ECO:0000313" key="1">
    <source>
        <dbReference type="EMBL" id="KAH0923522.1"/>
    </source>
</evidence>
<protein>
    <submittedName>
        <fullName evidence="1">Uncharacterized protein</fullName>
    </submittedName>
</protein>